<organism evidence="2 3">
    <name type="scientific">Photobacterium leiognathi lrivu.4.1</name>
    <dbReference type="NCBI Taxonomy" id="1248232"/>
    <lineage>
        <taxon>Bacteria</taxon>
        <taxon>Pseudomonadati</taxon>
        <taxon>Pseudomonadota</taxon>
        <taxon>Gammaproteobacteria</taxon>
        <taxon>Vibrionales</taxon>
        <taxon>Vibrionaceae</taxon>
        <taxon>Photobacterium</taxon>
    </lineage>
</organism>
<dbReference type="HOGENOM" id="CLU_182258_0_0_6"/>
<evidence type="ECO:0000313" key="2">
    <source>
        <dbReference type="EMBL" id="GAD31335.1"/>
    </source>
</evidence>
<keyword evidence="1" id="KW-0472">Membrane</keyword>
<evidence type="ECO:0000313" key="3">
    <source>
        <dbReference type="Proteomes" id="UP000030675"/>
    </source>
</evidence>
<evidence type="ECO:0000256" key="1">
    <source>
        <dbReference type="SAM" id="Phobius"/>
    </source>
</evidence>
<reference evidence="3" key="1">
    <citation type="submission" date="2012-12" db="EMBL/GenBank/DDBJ databases">
        <title>Genome Sequence of Photobacterium leiognathi lrivu.4.1.</title>
        <authorList>
            <person name="Urbanczyk H."/>
            <person name="Ogura Y."/>
            <person name="Hayashi T."/>
            <person name="Dunlap P.V."/>
        </authorList>
    </citation>
    <scope>NUCLEOTIDE SEQUENCE [LARGE SCALE GENOMIC DNA]</scope>
    <source>
        <strain evidence="3">lrivu.4.1</strain>
    </source>
</reference>
<name>V5F298_PHOLE</name>
<dbReference type="Proteomes" id="UP000030675">
    <property type="component" value="Unassembled WGS sequence"/>
</dbReference>
<gene>
    <name evidence="2" type="ORF">PLEI_2993</name>
</gene>
<protein>
    <submittedName>
        <fullName evidence="2">Putative membrane protein</fullName>
    </submittedName>
</protein>
<dbReference type="EMBL" id="DF196820">
    <property type="protein sequence ID" value="GAD31335.1"/>
    <property type="molecule type" value="Genomic_DNA"/>
</dbReference>
<feature type="transmembrane region" description="Helical" evidence="1">
    <location>
        <begin position="12"/>
        <end position="32"/>
    </location>
</feature>
<sequence>MITAYAKWSKNYPKLHIGAVSLVFIIFGYSSYLLINEYLWAFLGIIIPFPFFLLFSKASEYKNKYLHNKG</sequence>
<keyword evidence="1" id="KW-1133">Transmembrane helix</keyword>
<proteinExistence type="predicted"/>
<keyword evidence="1" id="KW-0812">Transmembrane</keyword>
<feature type="transmembrane region" description="Helical" evidence="1">
    <location>
        <begin position="38"/>
        <end position="55"/>
    </location>
</feature>
<dbReference type="AlphaFoldDB" id="V5F298"/>
<accession>V5F298</accession>